<name>J3LAB5_ORYBR</name>
<dbReference type="HOGENOM" id="CLU_2816501_0_0_1"/>
<protein>
    <submittedName>
        <fullName evidence="1">Uncharacterized protein</fullName>
    </submittedName>
</protein>
<organism evidence="1">
    <name type="scientific">Oryza brachyantha</name>
    <name type="common">malo sina</name>
    <dbReference type="NCBI Taxonomy" id="4533"/>
    <lineage>
        <taxon>Eukaryota</taxon>
        <taxon>Viridiplantae</taxon>
        <taxon>Streptophyta</taxon>
        <taxon>Embryophyta</taxon>
        <taxon>Tracheophyta</taxon>
        <taxon>Spermatophyta</taxon>
        <taxon>Magnoliopsida</taxon>
        <taxon>Liliopsida</taxon>
        <taxon>Poales</taxon>
        <taxon>Poaceae</taxon>
        <taxon>BOP clade</taxon>
        <taxon>Oryzoideae</taxon>
        <taxon>Oryzeae</taxon>
        <taxon>Oryzinae</taxon>
        <taxon>Oryza</taxon>
    </lineage>
</organism>
<dbReference type="AlphaFoldDB" id="J3LAB5"/>
<keyword evidence="2" id="KW-1185">Reference proteome</keyword>
<evidence type="ECO:0000313" key="2">
    <source>
        <dbReference type="Proteomes" id="UP000006038"/>
    </source>
</evidence>
<evidence type="ECO:0000313" key="1">
    <source>
        <dbReference type="EnsemblPlants" id="OB02G15820.1"/>
    </source>
</evidence>
<sequence length="67" mass="7617">MRPMIGQRFERRGGFPELLPERVRIASGFSLDDLFPSSWLASAIGGSTRRGEACHRRSYELVDCAFR</sequence>
<dbReference type="Gramene" id="OB02G15820.1">
    <property type="protein sequence ID" value="OB02G15820.1"/>
    <property type="gene ID" value="OB02G15820"/>
</dbReference>
<dbReference type="EnsemblPlants" id="OB02G15820.1">
    <property type="protein sequence ID" value="OB02G15820.1"/>
    <property type="gene ID" value="OB02G15820"/>
</dbReference>
<proteinExistence type="predicted"/>
<dbReference type="Proteomes" id="UP000006038">
    <property type="component" value="Unassembled WGS sequence"/>
</dbReference>
<accession>J3LAB5</accession>
<reference evidence="1" key="1">
    <citation type="submission" date="2013-04" db="UniProtKB">
        <authorList>
            <consortium name="EnsemblPlants"/>
        </authorList>
    </citation>
    <scope>IDENTIFICATION</scope>
</reference>